<organism evidence="1 2">
    <name type="scientific">Ophiobolus disseminans</name>
    <dbReference type="NCBI Taxonomy" id="1469910"/>
    <lineage>
        <taxon>Eukaryota</taxon>
        <taxon>Fungi</taxon>
        <taxon>Dikarya</taxon>
        <taxon>Ascomycota</taxon>
        <taxon>Pezizomycotina</taxon>
        <taxon>Dothideomycetes</taxon>
        <taxon>Pleosporomycetidae</taxon>
        <taxon>Pleosporales</taxon>
        <taxon>Pleosporineae</taxon>
        <taxon>Phaeosphaeriaceae</taxon>
        <taxon>Ophiobolus</taxon>
    </lineage>
</organism>
<dbReference type="Proteomes" id="UP000799424">
    <property type="component" value="Unassembled WGS sequence"/>
</dbReference>
<reference evidence="1" key="1">
    <citation type="journal article" date="2020" name="Stud. Mycol.">
        <title>101 Dothideomycetes genomes: a test case for predicting lifestyles and emergence of pathogens.</title>
        <authorList>
            <person name="Haridas S."/>
            <person name="Albert R."/>
            <person name="Binder M."/>
            <person name="Bloem J."/>
            <person name="Labutti K."/>
            <person name="Salamov A."/>
            <person name="Andreopoulos B."/>
            <person name="Baker S."/>
            <person name="Barry K."/>
            <person name="Bills G."/>
            <person name="Bluhm B."/>
            <person name="Cannon C."/>
            <person name="Castanera R."/>
            <person name="Culley D."/>
            <person name="Daum C."/>
            <person name="Ezra D."/>
            <person name="Gonzalez J."/>
            <person name="Henrissat B."/>
            <person name="Kuo A."/>
            <person name="Liang C."/>
            <person name="Lipzen A."/>
            <person name="Lutzoni F."/>
            <person name="Magnuson J."/>
            <person name="Mondo S."/>
            <person name="Nolan M."/>
            <person name="Ohm R."/>
            <person name="Pangilinan J."/>
            <person name="Park H.-J."/>
            <person name="Ramirez L."/>
            <person name="Alfaro M."/>
            <person name="Sun H."/>
            <person name="Tritt A."/>
            <person name="Yoshinaga Y."/>
            <person name="Zwiers L.-H."/>
            <person name="Turgeon B."/>
            <person name="Goodwin S."/>
            <person name="Spatafora J."/>
            <person name="Crous P."/>
            <person name="Grigoriev I."/>
        </authorList>
    </citation>
    <scope>NUCLEOTIDE SEQUENCE</scope>
    <source>
        <strain evidence="1">CBS 113818</strain>
    </source>
</reference>
<evidence type="ECO:0000313" key="2">
    <source>
        <dbReference type="Proteomes" id="UP000799424"/>
    </source>
</evidence>
<sequence length="79" mass="9057">MRAALLSLRSGLIYSHEVPKSLLRLKCINRTSNGGPPKYLMEAFPNWTRSMHSPLVQVLFLSKKMWSYSYQGNVIWASV</sequence>
<accession>A0A6A7AFE5</accession>
<evidence type="ECO:0000313" key="1">
    <source>
        <dbReference type="EMBL" id="KAF2831448.1"/>
    </source>
</evidence>
<protein>
    <submittedName>
        <fullName evidence="1">Uncharacterized protein</fullName>
    </submittedName>
</protein>
<dbReference type="AlphaFoldDB" id="A0A6A7AFE5"/>
<dbReference type="EMBL" id="MU006218">
    <property type="protein sequence ID" value="KAF2831448.1"/>
    <property type="molecule type" value="Genomic_DNA"/>
</dbReference>
<keyword evidence="2" id="KW-1185">Reference proteome</keyword>
<name>A0A6A7AFE5_9PLEO</name>
<gene>
    <name evidence="1" type="ORF">CC86DRAFT_366810</name>
</gene>
<proteinExistence type="predicted"/>